<feature type="transmembrane region" description="Helical" evidence="2">
    <location>
        <begin position="20"/>
        <end position="37"/>
    </location>
</feature>
<keyword evidence="2" id="KW-1133">Transmembrane helix</keyword>
<dbReference type="Proteomes" id="UP001651050">
    <property type="component" value="Unassembled WGS sequence"/>
</dbReference>
<keyword evidence="2" id="KW-0472">Membrane</keyword>
<protein>
    <submittedName>
        <fullName evidence="3">DUF6153 family protein</fullName>
    </submittedName>
</protein>
<dbReference type="RefSeq" id="WP_416345082.1">
    <property type="nucleotide sequence ID" value="NZ_JALQCY010000005.1"/>
</dbReference>
<reference evidence="3 4" key="1">
    <citation type="submission" date="2022-02" db="EMBL/GenBank/DDBJ databases">
        <title>The car tank lid bacteriome: a reservoir of bacteria with potential in bioremediation of fuel.</title>
        <authorList>
            <person name="Vidal-Verdu A."/>
            <person name="Gomez-Martinez D."/>
            <person name="Latorre-Perez A."/>
            <person name="Pereto J."/>
            <person name="Porcar M."/>
        </authorList>
    </citation>
    <scope>NUCLEOTIDE SEQUENCE [LARGE SCALE GENOMIC DNA]</scope>
    <source>
        <strain evidence="3 4">4D.3</strain>
    </source>
</reference>
<keyword evidence="4" id="KW-1185">Reference proteome</keyword>
<dbReference type="InterPro" id="IPR046151">
    <property type="entry name" value="DUF6153"/>
</dbReference>
<keyword evidence="2" id="KW-0812">Transmembrane</keyword>
<feature type="compositionally biased region" description="Polar residues" evidence="1">
    <location>
        <begin position="70"/>
        <end position="84"/>
    </location>
</feature>
<dbReference type="Pfam" id="PF19650">
    <property type="entry name" value="DUF6153"/>
    <property type="match status" value="1"/>
</dbReference>
<sequence length="149" mass="15461">MHALRTLQSLLADPRRRLGAALMIVMLVLGVVTMHAMSGSSTAHGSPVATKHVDAGANADPADPGHGQAVSASDHSGDASQSCDHSCGGHELMTAMCLMVLVVLLTLAVPVRRLFFVVGWTRAGPRTASPSRTVFSSAPSLHALSISRT</sequence>
<evidence type="ECO:0000313" key="3">
    <source>
        <dbReference type="EMBL" id="MCK9795231.1"/>
    </source>
</evidence>
<proteinExistence type="predicted"/>
<name>A0ABT0J6X2_9MICO</name>
<feature type="compositionally biased region" description="Low complexity" evidence="1">
    <location>
        <begin position="55"/>
        <end position="65"/>
    </location>
</feature>
<organism evidence="3 4">
    <name type="scientific">Isoptericola peretonis</name>
    <dbReference type="NCBI Taxonomy" id="2918523"/>
    <lineage>
        <taxon>Bacteria</taxon>
        <taxon>Bacillati</taxon>
        <taxon>Actinomycetota</taxon>
        <taxon>Actinomycetes</taxon>
        <taxon>Micrococcales</taxon>
        <taxon>Promicromonosporaceae</taxon>
        <taxon>Isoptericola</taxon>
    </lineage>
</organism>
<dbReference type="EMBL" id="JALQCY010000005">
    <property type="protein sequence ID" value="MCK9795231.1"/>
    <property type="molecule type" value="Genomic_DNA"/>
</dbReference>
<evidence type="ECO:0000256" key="2">
    <source>
        <dbReference type="SAM" id="Phobius"/>
    </source>
</evidence>
<evidence type="ECO:0000256" key="1">
    <source>
        <dbReference type="SAM" id="MobiDB-lite"/>
    </source>
</evidence>
<feature type="transmembrane region" description="Helical" evidence="2">
    <location>
        <begin position="92"/>
        <end position="111"/>
    </location>
</feature>
<comment type="caution">
    <text evidence="3">The sequence shown here is derived from an EMBL/GenBank/DDBJ whole genome shotgun (WGS) entry which is preliminary data.</text>
</comment>
<accession>A0ABT0J6X2</accession>
<feature type="region of interest" description="Disordered" evidence="1">
    <location>
        <begin position="41"/>
        <end position="84"/>
    </location>
</feature>
<evidence type="ECO:0000313" key="4">
    <source>
        <dbReference type="Proteomes" id="UP001651050"/>
    </source>
</evidence>
<gene>
    <name evidence="3" type="ORF">M1843_15885</name>
</gene>